<name>A0A1G9WZB7_9BACT</name>
<proteinExistence type="predicted"/>
<evidence type="ECO:0000313" key="3">
    <source>
        <dbReference type="Proteomes" id="UP000198901"/>
    </source>
</evidence>
<feature type="compositionally biased region" description="Pro residues" evidence="1">
    <location>
        <begin position="53"/>
        <end position="63"/>
    </location>
</feature>
<dbReference type="Proteomes" id="UP000198901">
    <property type="component" value="Unassembled WGS sequence"/>
</dbReference>
<sequence>MNTNPTPTRKQANQSERELEKSMRENEGPLGLGDESSYPKETRKNEDYAVGPKTPPEAPPLPGEPGVKPTDPDIIEPPRQPDETPPLPQPEETPPMPDTPAQPPVKPDEIGPLEGADEDTIPNNLSEDDQHNRVHPASL</sequence>
<dbReference type="STRING" id="563176.SAMN04488090_4498"/>
<reference evidence="2 3" key="1">
    <citation type="submission" date="2016-10" db="EMBL/GenBank/DDBJ databases">
        <authorList>
            <person name="de Groot N.N."/>
        </authorList>
    </citation>
    <scope>NUCLEOTIDE SEQUENCE [LARGE SCALE GENOMIC DNA]</scope>
    <source>
        <strain evidence="2 3">DSM 21668</strain>
    </source>
</reference>
<accession>A0A1G9WZB7</accession>
<feature type="compositionally biased region" description="Basic and acidic residues" evidence="1">
    <location>
        <begin position="37"/>
        <end position="47"/>
    </location>
</feature>
<dbReference type="RefSeq" id="WP_143011190.1">
    <property type="nucleotide sequence ID" value="NZ_FNGS01000010.1"/>
</dbReference>
<feature type="compositionally biased region" description="Polar residues" evidence="1">
    <location>
        <begin position="1"/>
        <end position="14"/>
    </location>
</feature>
<dbReference type="EMBL" id="FNGS01000010">
    <property type="protein sequence ID" value="SDM89872.1"/>
    <property type="molecule type" value="Genomic_DNA"/>
</dbReference>
<protein>
    <submittedName>
        <fullName evidence="2">Uncharacterized protein</fullName>
    </submittedName>
</protein>
<dbReference type="AlphaFoldDB" id="A0A1G9WZB7"/>
<organism evidence="2 3">
    <name type="scientific">Siphonobacter aquaeclarae</name>
    <dbReference type="NCBI Taxonomy" id="563176"/>
    <lineage>
        <taxon>Bacteria</taxon>
        <taxon>Pseudomonadati</taxon>
        <taxon>Bacteroidota</taxon>
        <taxon>Cytophagia</taxon>
        <taxon>Cytophagales</taxon>
        <taxon>Cytophagaceae</taxon>
        <taxon>Siphonobacter</taxon>
    </lineage>
</organism>
<keyword evidence="3" id="KW-1185">Reference proteome</keyword>
<evidence type="ECO:0000256" key="1">
    <source>
        <dbReference type="SAM" id="MobiDB-lite"/>
    </source>
</evidence>
<dbReference type="OrthoDB" id="963000at2"/>
<evidence type="ECO:0000313" key="2">
    <source>
        <dbReference type="EMBL" id="SDM89872.1"/>
    </source>
</evidence>
<feature type="compositionally biased region" description="Pro residues" evidence="1">
    <location>
        <begin position="83"/>
        <end position="105"/>
    </location>
</feature>
<feature type="compositionally biased region" description="Basic and acidic residues" evidence="1">
    <location>
        <begin position="15"/>
        <end position="27"/>
    </location>
</feature>
<gene>
    <name evidence="2" type="ORF">SAMN04488090_4498</name>
</gene>
<feature type="region of interest" description="Disordered" evidence="1">
    <location>
        <begin position="1"/>
        <end position="139"/>
    </location>
</feature>